<protein>
    <submittedName>
        <fullName evidence="1">Uncharacterized protein</fullName>
    </submittedName>
</protein>
<dbReference type="Proteomes" id="UP000319555">
    <property type="component" value="Unassembled WGS sequence"/>
</dbReference>
<reference evidence="1 2" key="1">
    <citation type="submission" date="2017-05" db="EMBL/GenBank/DDBJ databases">
        <authorList>
            <person name="Varghese N."/>
            <person name="Submissions S."/>
        </authorList>
    </citation>
    <scope>NUCLEOTIDE SEQUENCE [LARGE SCALE GENOMIC DNA]</scope>
    <source>
        <strain evidence="1 2">DSM 28009</strain>
    </source>
</reference>
<dbReference type="RefSeq" id="WP_142636937.1">
    <property type="nucleotide sequence ID" value="NZ_CANLVA010000005.1"/>
</dbReference>
<keyword evidence="2" id="KW-1185">Reference proteome</keyword>
<dbReference type="EMBL" id="FXTE01000005">
    <property type="protein sequence ID" value="SMO67407.1"/>
    <property type="molecule type" value="Genomic_DNA"/>
</dbReference>
<gene>
    <name evidence="1" type="ORF">SAMN06265380_10525</name>
</gene>
<dbReference type="OrthoDB" id="7875515at2"/>
<organism evidence="1 2">
    <name type="scientific">Ruegeria faecimaris</name>
    <dbReference type="NCBI Taxonomy" id="686389"/>
    <lineage>
        <taxon>Bacteria</taxon>
        <taxon>Pseudomonadati</taxon>
        <taxon>Pseudomonadota</taxon>
        <taxon>Alphaproteobacteria</taxon>
        <taxon>Rhodobacterales</taxon>
        <taxon>Roseobacteraceae</taxon>
        <taxon>Ruegeria</taxon>
    </lineage>
</organism>
<evidence type="ECO:0000313" key="2">
    <source>
        <dbReference type="Proteomes" id="UP000319555"/>
    </source>
</evidence>
<evidence type="ECO:0000313" key="1">
    <source>
        <dbReference type="EMBL" id="SMO67407.1"/>
    </source>
</evidence>
<accession>A0A521D6T1</accession>
<dbReference type="AlphaFoldDB" id="A0A521D6T1"/>
<sequence length="60" mass="6592">MLAILARSFMVATKTEANGKGTGTDSRDLARGSWLPDHHWWIEKSGPREKAHLDCTNGGL</sequence>
<proteinExistence type="predicted"/>
<name>A0A521D6T1_9RHOB</name>